<accession>A0ABN3C227</accession>
<organism evidence="2 3">
    <name type="scientific">Streptomyces bangladeshensis</name>
    <dbReference type="NCBI Taxonomy" id="295352"/>
    <lineage>
        <taxon>Bacteria</taxon>
        <taxon>Bacillati</taxon>
        <taxon>Actinomycetota</taxon>
        <taxon>Actinomycetes</taxon>
        <taxon>Kitasatosporales</taxon>
        <taxon>Streptomycetaceae</taxon>
        <taxon>Streptomyces</taxon>
    </lineage>
</organism>
<dbReference type="Proteomes" id="UP001501391">
    <property type="component" value="Unassembled WGS sequence"/>
</dbReference>
<keyword evidence="1" id="KW-1133">Transmembrane helix</keyword>
<sequence>MAEGMNTAQTTDQVRDDARTAAGWGLGLLLPMVFFCALVTLSGPRAGRCLTYGEDCSPVPGWLLYGSFWTSVVAGVAALVWPRARWTGARLGAVVVQWCAQLLLAGLILSYA</sequence>
<feature type="transmembrane region" description="Helical" evidence="1">
    <location>
        <begin position="93"/>
        <end position="111"/>
    </location>
</feature>
<comment type="caution">
    <text evidence="2">The sequence shown here is derived from an EMBL/GenBank/DDBJ whole genome shotgun (WGS) entry which is preliminary data.</text>
</comment>
<keyword evidence="3" id="KW-1185">Reference proteome</keyword>
<evidence type="ECO:0000313" key="2">
    <source>
        <dbReference type="EMBL" id="GAA2203139.1"/>
    </source>
</evidence>
<proteinExistence type="predicted"/>
<name>A0ABN3C227_9ACTN</name>
<evidence type="ECO:0008006" key="4">
    <source>
        <dbReference type="Google" id="ProtNLM"/>
    </source>
</evidence>
<evidence type="ECO:0000256" key="1">
    <source>
        <dbReference type="SAM" id="Phobius"/>
    </source>
</evidence>
<protein>
    <recommendedName>
        <fullName evidence="4">Transmembrane protein</fullName>
    </recommendedName>
</protein>
<feature type="transmembrane region" description="Helical" evidence="1">
    <location>
        <begin position="21"/>
        <end position="42"/>
    </location>
</feature>
<reference evidence="2 3" key="1">
    <citation type="journal article" date="2019" name="Int. J. Syst. Evol. Microbiol.">
        <title>The Global Catalogue of Microorganisms (GCM) 10K type strain sequencing project: providing services to taxonomists for standard genome sequencing and annotation.</title>
        <authorList>
            <consortium name="The Broad Institute Genomics Platform"/>
            <consortium name="The Broad Institute Genome Sequencing Center for Infectious Disease"/>
            <person name="Wu L."/>
            <person name="Ma J."/>
        </authorList>
    </citation>
    <scope>NUCLEOTIDE SEQUENCE [LARGE SCALE GENOMIC DNA]</scope>
    <source>
        <strain evidence="2 3">JCM 14924</strain>
    </source>
</reference>
<keyword evidence="1" id="KW-0812">Transmembrane</keyword>
<evidence type="ECO:0000313" key="3">
    <source>
        <dbReference type="Proteomes" id="UP001501391"/>
    </source>
</evidence>
<feature type="transmembrane region" description="Helical" evidence="1">
    <location>
        <begin position="62"/>
        <end position="81"/>
    </location>
</feature>
<dbReference type="EMBL" id="BAAAOQ010000026">
    <property type="protein sequence ID" value="GAA2203139.1"/>
    <property type="molecule type" value="Genomic_DNA"/>
</dbReference>
<gene>
    <name evidence="2" type="ORF">GCM10009787_64970</name>
</gene>
<keyword evidence="1" id="KW-0472">Membrane</keyword>